<name>A0A9X0R1B8_9PROT</name>
<evidence type="ECO:0000313" key="1">
    <source>
        <dbReference type="EMBL" id="MBC4017048.1"/>
    </source>
</evidence>
<keyword evidence="2" id="KW-1185">Reference proteome</keyword>
<dbReference type="AlphaFoldDB" id="A0A9X0R1B8"/>
<comment type="caution">
    <text evidence="1">The sequence shown here is derived from an EMBL/GenBank/DDBJ whole genome shotgun (WGS) entry which is preliminary data.</text>
</comment>
<dbReference type="RefSeq" id="WP_186771815.1">
    <property type="nucleotide sequence ID" value="NZ_JACOMF010000022.1"/>
</dbReference>
<gene>
    <name evidence="1" type="ORF">H7965_17175</name>
</gene>
<dbReference type="EMBL" id="JACOMF010000022">
    <property type="protein sequence ID" value="MBC4017048.1"/>
    <property type="molecule type" value="Genomic_DNA"/>
</dbReference>
<sequence length="68" mass="7504">MSQSLTYHYGTARLAQIGSLRTYVAGRVYAACRRPEMDEEWPYPQHGQWGAALPLAICGADMQAGARC</sequence>
<reference evidence="1" key="1">
    <citation type="submission" date="2020-08" db="EMBL/GenBank/DDBJ databases">
        <authorList>
            <person name="Hu Y."/>
            <person name="Nguyen S.V."/>
            <person name="Li F."/>
            <person name="Fanning S."/>
        </authorList>
    </citation>
    <scope>NUCLEOTIDE SEQUENCE</scope>
    <source>
        <strain evidence="1">SYSU D8009</strain>
    </source>
</reference>
<organism evidence="1 2">
    <name type="scientific">Siccirubricoccus deserti</name>
    <dbReference type="NCBI Taxonomy" id="2013562"/>
    <lineage>
        <taxon>Bacteria</taxon>
        <taxon>Pseudomonadati</taxon>
        <taxon>Pseudomonadota</taxon>
        <taxon>Alphaproteobacteria</taxon>
        <taxon>Acetobacterales</taxon>
        <taxon>Roseomonadaceae</taxon>
        <taxon>Siccirubricoccus</taxon>
    </lineage>
</organism>
<protein>
    <submittedName>
        <fullName evidence="1">Uncharacterized protein</fullName>
    </submittedName>
</protein>
<dbReference type="Proteomes" id="UP000600101">
    <property type="component" value="Unassembled WGS sequence"/>
</dbReference>
<proteinExistence type="predicted"/>
<evidence type="ECO:0000313" key="2">
    <source>
        <dbReference type="Proteomes" id="UP000600101"/>
    </source>
</evidence>
<accession>A0A9X0R1B8</accession>